<dbReference type="EMBL" id="VBZC01000054">
    <property type="protein sequence ID" value="TLS41561.1"/>
    <property type="molecule type" value="Genomic_DNA"/>
</dbReference>
<comment type="similarity">
    <text evidence="1">Belongs to the BlaI transcriptional regulatory family.</text>
</comment>
<keyword evidence="3" id="KW-0238">DNA-binding</keyword>
<gene>
    <name evidence="5" type="ORF">FE633_35835</name>
</gene>
<organism evidence="5 6">
    <name type="scientific">Streptomyces montanus</name>
    <dbReference type="NCBI Taxonomy" id="2580423"/>
    <lineage>
        <taxon>Bacteria</taxon>
        <taxon>Bacillati</taxon>
        <taxon>Actinomycetota</taxon>
        <taxon>Actinomycetes</taxon>
        <taxon>Kitasatosporales</taxon>
        <taxon>Streptomycetaceae</taxon>
        <taxon>Streptomyces</taxon>
    </lineage>
</organism>
<evidence type="ECO:0000256" key="1">
    <source>
        <dbReference type="ARBA" id="ARBA00011046"/>
    </source>
</evidence>
<dbReference type="SUPFAM" id="SSF46785">
    <property type="entry name" value="Winged helix' DNA-binding domain"/>
    <property type="match status" value="1"/>
</dbReference>
<evidence type="ECO:0000256" key="2">
    <source>
        <dbReference type="ARBA" id="ARBA00023015"/>
    </source>
</evidence>
<evidence type="ECO:0000256" key="3">
    <source>
        <dbReference type="ARBA" id="ARBA00023125"/>
    </source>
</evidence>
<protein>
    <submittedName>
        <fullName evidence="5">BlaI/MecI/CopY family transcriptional regulator</fullName>
    </submittedName>
</protein>
<dbReference type="GO" id="GO:0003677">
    <property type="term" value="F:DNA binding"/>
    <property type="evidence" value="ECO:0007669"/>
    <property type="project" value="UniProtKB-KW"/>
</dbReference>
<evidence type="ECO:0000256" key="4">
    <source>
        <dbReference type="ARBA" id="ARBA00023163"/>
    </source>
</evidence>
<dbReference type="Pfam" id="PF03965">
    <property type="entry name" value="Penicillinase_R"/>
    <property type="match status" value="1"/>
</dbReference>
<sequence length="123" mass="13793">MWNLGSLEAEVMERMWTADHPLPVRHMVEAMNADRTSPLAYTTVMSTMAKLHRKGWLDRTRSGKQYLYQPRETRDACTARLMTEALTGSSDPESVLLHFVERVTSTGSPDLVAAVRRALGSDA</sequence>
<name>A0A5R9FEI4_9ACTN</name>
<dbReference type="GO" id="GO:0045892">
    <property type="term" value="P:negative regulation of DNA-templated transcription"/>
    <property type="evidence" value="ECO:0007669"/>
    <property type="project" value="InterPro"/>
</dbReference>
<dbReference type="InterPro" id="IPR036390">
    <property type="entry name" value="WH_DNA-bd_sf"/>
</dbReference>
<keyword evidence="6" id="KW-1185">Reference proteome</keyword>
<evidence type="ECO:0000313" key="6">
    <source>
        <dbReference type="Proteomes" id="UP000305906"/>
    </source>
</evidence>
<dbReference type="Gene3D" id="1.10.10.10">
    <property type="entry name" value="Winged helix-like DNA-binding domain superfamily/Winged helix DNA-binding domain"/>
    <property type="match status" value="1"/>
</dbReference>
<dbReference type="InterPro" id="IPR036388">
    <property type="entry name" value="WH-like_DNA-bd_sf"/>
</dbReference>
<proteinExistence type="inferred from homology"/>
<accession>A0A5R9FEI4</accession>
<comment type="caution">
    <text evidence="5">The sequence shown here is derived from an EMBL/GenBank/DDBJ whole genome shotgun (WGS) entry which is preliminary data.</text>
</comment>
<dbReference type="AlphaFoldDB" id="A0A5R9FEI4"/>
<evidence type="ECO:0000313" key="5">
    <source>
        <dbReference type="EMBL" id="TLS41561.1"/>
    </source>
</evidence>
<keyword evidence="2" id="KW-0805">Transcription regulation</keyword>
<dbReference type="InterPro" id="IPR005650">
    <property type="entry name" value="BlaI_family"/>
</dbReference>
<dbReference type="Proteomes" id="UP000305906">
    <property type="component" value="Unassembled WGS sequence"/>
</dbReference>
<reference evidence="5 6" key="1">
    <citation type="submission" date="2019-05" db="EMBL/GenBank/DDBJ databases">
        <title>Streptomyces sp. NEAU-C151, a novel actinomycete isolated from soil.</title>
        <authorList>
            <person name="Han L."/>
            <person name="Jiang H."/>
        </authorList>
    </citation>
    <scope>NUCLEOTIDE SEQUENCE [LARGE SCALE GENOMIC DNA]</scope>
    <source>
        <strain evidence="5 6">NEAU-C151</strain>
    </source>
</reference>
<dbReference type="Gene3D" id="6.10.140.850">
    <property type="match status" value="1"/>
</dbReference>
<keyword evidence="4" id="KW-0804">Transcription</keyword>